<dbReference type="AlphaFoldDB" id="A0A453AV79"/>
<reference evidence="1" key="3">
    <citation type="journal article" date="2017" name="Nature">
        <title>Genome sequence of the progenitor of the wheat D genome Aegilops tauschii.</title>
        <authorList>
            <person name="Luo M.C."/>
            <person name="Gu Y.Q."/>
            <person name="Puiu D."/>
            <person name="Wang H."/>
            <person name="Twardziok S.O."/>
            <person name="Deal K.R."/>
            <person name="Huo N."/>
            <person name="Zhu T."/>
            <person name="Wang L."/>
            <person name="Wang Y."/>
            <person name="McGuire P.E."/>
            <person name="Liu S."/>
            <person name="Long H."/>
            <person name="Ramasamy R.K."/>
            <person name="Rodriguez J.C."/>
            <person name="Van S.L."/>
            <person name="Yuan L."/>
            <person name="Wang Z."/>
            <person name="Xia Z."/>
            <person name="Xiao L."/>
            <person name="Anderson O.D."/>
            <person name="Ouyang S."/>
            <person name="Liang Y."/>
            <person name="Zimin A.V."/>
            <person name="Pertea G."/>
            <person name="Qi P."/>
            <person name="Bennetzen J.L."/>
            <person name="Dai X."/>
            <person name="Dawson M.W."/>
            <person name="Muller H.G."/>
            <person name="Kugler K."/>
            <person name="Rivarola-Duarte L."/>
            <person name="Spannagl M."/>
            <person name="Mayer K.F.X."/>
            <person name="Lu F.H."/>
            <person name="Bevan M.W."/>
            <person name="Leroy P."/>
            <person name="Li P."/>
            <person name="You F.M."/>
            <person name="Sun Q."/>
            <person name="Liu Z."/>
            <person name="Lyons E."/>
            <person name="Wicker T."/>
            <person name="Salzberg S.L."/>
            <person name="Devos K.M."/>
            <person name="Dvorak J."/>
        </authorList>
    </citation>
    <scope>NUCLEOTIDE SEQUENCE [LARGE SCALE GENOMIC DNA]</scope>
    <source>
        <strain evidence="1">cv. AL8/78</strain>
    </source>
</reference>
<evidence type="ECO:0008006" key="3">
    <source>
        <dbReference type="Google" id="ProtNLM"/>
    </source>
</evidence>
<reference evidence="2" key="2">
    <citation type="journal article" date="2017" name="Nat. Plants">
        <title>The Aegilops tauschii genome reveals multiple impacts of transposons.</title>
        <authorList>
            <person name="Zhao G."/>
            <person name="Zou C."/>
            <person name="Li K."/>
            <person name="Wang K."/>
            <person name="Li T."/>
            <person name="Gao L."/>
            <person name="Zhang X."/>
            <person name="Wang H."/>
            <person name="Yang Z."/>
            <person name="Liu X."/>
            <person name="Jiang W."/>
            <person name="Mao L."/>
            <person name="Kong X."/>
            <person name="Jiao Y."/>
            <person name="Jia J."/>
        </authorList>
    </citation>
    <scope>NUCLEOTIDE SEQUENCE [LARGE SCALE GENOMIC DNA]</scope>
    <source>
        <strain evidence="2">cv. AL8/78</strain>
    </source>
</reference>
<reference evidence="1" key="4">
    <citation type="submission" date="2019-03" db="UniProtKB">
        <authorList>
            <consortium name="EnsemblPlants"/>
        </authorList>
    </citation>
    <scope>IDENTIFICATION</scope>
</reference>
<dbReference type="Gramene" id="AET2Gv20270500.1">
    <property type="protein sequence ID" value="AET2Gv20270500.1"/>
    <property type="gene ID" value="AET2Gv20270500"/>
</dbReference>
<sequence length="220" mass="24626">MLQFEEEVGGIDGLRVCRNAPSVSHLLFADDSLILMRADMLNATSLRQVLDTYCENSGQMVSLGKSSIFFSPNTNAQTRYEISQELHIATEALSDKYLGLPALVGADRSDCFKHFCEKIKKLLKGWMEKQLSIGGKEILLKAVAQAIPVFAMSVFCLPKKVYVKILQMLLLSFGGEMKKMIKSYIGLHGGNYVSQNVMEEWVSEIYIPLTWLYLLNNAGD</sequence>
<proteinExistence type="predicted"/>
<protein>
    <recommendedName>
        <fullName evidence="3">Reverse transcriptase domain-containing protein</fullName>
    </recommendedName>
</protein>
<evidence type="ECO:0000313" key="2">
    <source>
        <dbReference type="Proteomes" id="UP000015105"/>
    </source>
</evidence>
<reference evidence="1" key="5">
    <citation type="journal article" date="2021" name="G3 (Bethesda)">
        <title>Aegilops tauschii genome assembly Aet v5.0 features greater sequence contiguity and improved annotation.</title>
        <authorList>
            <person name="Wang L."/>
            <person name="Zhu T."/>
            <person name="Rodriguez J.C."/>
            <person name="Deal K.R."/>
            <person name="Dubcovsky J."/>
            <person name="McGuire P.E."/>
            <person name="Lux T."/>
            <person name="Spannagl M."/>
            <person name="Mayer K.F.X."/>
            <person name="Baldrich P."/>
            <person name="Meyers B.C."/>
            <person name="Huo N."/>
            <person name="Gu Y.Q."/>
            <person name="Zhou H."/>
            <person name="Devos K.M."/>
            <person name="Bennetzen J.L."/>
            <person name="Unver T."/>
            <person name="Budak H."/>
            <person name="Gulick P.J."/>
            <person name="Galiba G."/>
            <person name="Kalapos B."/>
            <person name="Nelson D.R."/>
            <person name="Li P."/>
            <person name="You F.M."/>
            <person name="Luo M.C."/>
            <person name="Dvorak J."/>
        </authorList>
    </citation>
    <scope>NUCLEOTIDE SEQUENCE [LARGE SCALE GENOMIC DNA]</scope>
    <source>
        <strain evidence="1">cv. AL8/78</strain>
    </source>
</reference>
<reference evidence="2" key="1">
    <citation type="journal article" date="2014" name="Science">
        <title>Ancient hybridizations among the ancestral genomes of bread wheat.</title>
        <authorList>
            <consortium name="International Wheat Genome Sequencing Consortium,"/>
            <person name="Marcussen T."/>
            <person name="Sandve S.R."/>
            <person name="Heier L."/>
            <person name="Spannagl M."/>
            <person name="Pfeifer M."/>
            <person name="Jakobsen K.S."/>
            <person name="Wulff B.B."/>
            <person name="Steuernagel B."/>
            <person name="Mayer K.F."/>
            <person name="Olsen O.A."/>
        </authorList>
    </citation>
    <scope>NUCLEOTIDE SEQUENCE [LARGE SCALE GENOMIC DNA]</scope>
    <source>
        <strain evidence="2">cv. AL8/78</strain>
    </source>
</reference>
<evidence type="ECO:0000313" key="1">
    <source>
        <dbReference type="EnsemblPlants" id="AET2Gv20270500.1"/>
    </source>
</evidence>
<name>A0A453AV79_AEGTS</name>
<keyword evidence="2" id="KW-1185">Reference proteome</keyword>
<accession>A0A453AV79</accession>
<dbReference type="Proteomes" id="UP000015105">
    <property type="component" value="Chromosome 2D"/>
</dbReference>
<dbReference type="PANTHER" id="PTHR33116">
    <property type="entry name" value="REVERSE TRANSCRIPTASE ZINC-BINDING DOMAIN-CONTAINING PROTEIN-RELATED-RELATED"/>
    <property type="match status" value="1"/>
</dbReference>
<organism evidence="1 2">
    <name type="scientific">Aegilops tauschii subsp. strangulata</name>
    <name type="common">Goatgrass</name>
    <dbReference type="NCBI Taxonomy" id="200361"/>
    <lineage>
        <taxon>Eukaryota</taxon>
        <taxon>Viridiplantae</taxon>
        <taxon>Streptophyta</taxon>
        <taxon>Embryophyta</taxon>
        <taxon>Tracheophyta</taxon>
        <taxon>Spermatophyta</taxon>
        <taxon>Magnoliopsida</taxon>
        <taxon>Liliopsida</taxon>
        <taxon>Poales</taxon>
        <taxon>Poaceae</taxon>
        <taxon>BOP clade</taxon>
        <taxon>Pooideae</taxon>
        <taxon>Triticodae</taxon>
        <taxon>Triticeae</taxon>
        <taxon>Triticinae</taxon>
        <taxon>Aegilops</taxon>
    </lineage>
</organism>
<dbReference type="EnsemblPlants" id="AET2Gv20270500.1">
    <property type="protein sequence ID" value="AET2Gv20270500.1"/>
    <property type="gene ID" value="AET2Gv20270500"/>
</dbReference>
<dbReference type="PANTHER" id="PTHR33116:SF86">
    <property type="entry name" value="REVERSE TRANSCRIPTASE DOMAIN-CONTAINING PROTEIN"/>
    <property type="match status" value="1"/>
</dbReference>